<feature type="coiled-coil region" evidence="1">
    <location>
        <begin position="457"/>
        <end position="484"/>
    </location>
</feature>
<evidence type="ECO:0000313" key="5">
    <source>
        <dbReference type="EMBL" id="CRI52256.1"/>
    </source>
</evidence>
<sequence>MCLIAMAPQIHNASTSISAATPPPPQHSVGSISSPSKLRVLAITFLVFGMLLLISGALFLTLGIPGLSAAISFGLGIGLSALGGVLMISGLLCLLVKREIPTVRPEEIPEGVSLAPSEEPALQAAQKTLAQLPKELDQLDTDIQEVFACLRKLKDSKYESRSFLNDAKKELRVFDFVVEDTLSEIFELRQIVAQEGWDLNFLINGGRSLMMTAESESLDLFHVSKRLGYLPSGDVRGEGLKKSAKEIVARLMSLHCEIHKVAVAFDRNSYAMAEKAFAKALGALEESVYRSLTQSYRDKFLESERAKIPWNGHITWLRDDAKSGCAEKKLRDAEERWKKFRKAVFWVEEDGGFDINNLLGDWGTVLDPYRQERMDEITFHELYEKTTFLKRLHRKCALAKTTFEKKRSKKNLQAVEEANARRLKYVRDWYDQEFQKAGERLEKLHALYPEVSVSIRENKIQETRSNLEKAYEAIEENYRCCVREQEDYWKEEEKREAEFRERGNKILSPEELESSLEQFDHGLKNFSEKLMELEGHILKLQKEATAEVENKILSDAESRLEIVFEDVKEMPCRIEEIEKTLRMAELPLLPTKKAFEKACSQYNSCAEMLEKVKPYCKESLAYVTSKERLVSLDEDLRRAYTECQKRFQGDSGLESEVRACREQLRERIQEFETQGLDLVEKELLCVSSRLRNTECDCVSGVKKEAPPGKKFYAQYYDEIYRVRVQSRWMTMSERLREGVQACNKMLKAGLSEEDKVLKEEEYWLYREERKNKEKRLVGTKIVATQQRVAAFESIEVPEIPEAPEEKPSLLDKARSLFTREDHT</sequence>
<accession>A0A0F7XS68</accession>
<keyword evidence="3" id="KW-1133">Transmembrane helix</keyword>
<dbReference type="InterPro" id="IPR015400">
    <property type="entry name" value="DUF1978_IncA"/>
</dbReference>
<dbReference type="EMBL" id="LN847247">
    <property type="protein sequence ID" value="CRI52256.1"/>
    <property type="molecule type" value="Genomic_DNA"/>
</dbReference>
<feature type="domain" description="DUF1978" evidence="4">
    <location>
        <begin position="318"/>
        <end position="556"/>
    </location>
</feature>
<evidence type="ECO:0000256" key="3">
    <source>
        <dbReference type="SAM" id="Phobius"/>
    </source>
</evidence>
<evidence type="ECO:0000256" key="2">
    <source>
        <dbReference type="SAM" id="MobiDB-lite"/>
    </source>
</evidence>
<name>A0A0F7XS68_CHLPN</name>
<keyword evidence="3" id="KW-0812">Transmembrane</keyword>
<feature type="transmembrane region" description="Helical" evidence="3">
    <location>
        <begin position="40"/>
        <end position="64"/>
    </location>
</feature>
<feature type="region of interest" description="Disordered" evidence="2">
    <location>
        <begin position="799"/>
        <end position="823"/>
    </location>
</feature>
<feature type="transmembrane region" description="Helical" evidence="3">
    <location>
        <begin position="70"/>
        <end position="96"/>
    </location>
</feature>
<proteinExistence type="predicted"/>
<dbReference type="AlphaFoldDB" id="A0A0F7XS68"/>
<evidence type="ECO:0000256" key="1">
    <source>
        <dbReference type="SAM" id="Coils"/>
    </source>
</evidence>
<gene>
    <name evidence="5" type="ORF">BN1224_UZG1_C_01200</name>
</gene>
<keyword evidence="1" id="KW-0175">Coiled coil</keyword>
<keyword evidence="3" id="KW-0472">Membrane</keyword>
<feature type="compositionally biased region" description="Basic and acidic residues" evidence="2">
    <location>
        <begin position="803"/>
        <end position="823"/>
    </location>
</feature>
<protein>
    <recommendedName>
        <fullName evidence="4">DUF1978 domain-containing protein</fullName>
    </recommendedName>
</protein>
<evidence type="ECO:0000259" key="4">
    <source>
        <dbReference type="Pfam" id="PF09321"/>
    </source>
</evidence>
<dbReference type="Pfam" id="PF09321">
    <property type="entry name" value="DUF1978"/>
    <property type="match status" value="1"/>
</dbReference>
<reference evidence="5" key="1">
    <citation type="submission" date="2015-05" db="EMBL/GenBank/DDBJ databases">
        <authorList>
            <person name="Rattei Thomas"/>
        </authorList>
    </citation>
    <scope>NUCLEOTIDE SEQUENCE</scope>
    <source>
        <strain evidence="5">UZG1</strain>
    </source>
</reference>
<organism evidence="5">
    <name type="scientific">Chlamydia pneumoniae</name>
    <name type="common">Chlamydophila pneumoniae</name>
    <dbReference type="NCBI Taxonomy" id="83558"/>
    <lineage>
        <taxon>Bacteria</taxon>
        <taxon>Pseudomonadati</taxon>
        <taxon>Chlamydiota</taxon>
        <taxon>Chlamydiia</taxon>
        <taxon>Chlamydiales</taxon>
        <taxon>Chlamydiaceae</taxon>
        <taxon>Chlamydia/Chlamydophila group</taxon>
        <taxon>Chlamydia</taxon>
    </lineage>
</organism>